<accession>A0A2P7YWJ6</accession>
<proteinExistence type="predicted"/>
<keyword evidence="1" id="KW-0418">Kinase</keyword>
<comment type="caution">
    <text evidence="1">The sequence shown here is derived from an EMBL/GenBank/DDBJ whole genome shotgun (WGS) entry which is preliminary data.</text>
</comment>
<organism evidence="1 2">
    <name type="scientific">Elsinoe australis</name>
    <dbReference type="NCBI Taxonomy" id="40998"/>
    <lineage>
        <taxon>Eukaryota</taxon>
        <taxon>Fungi</taxon>
        <taxon>Dikarya</taxon>
        <taxon>Ascomycota</taxon>
        <taxon>Pezizomycotina</taxon>
        <taxon>Dothideomycetes</taxon>
        <taxon>Dothideomycetidae</taxon>
        <taxon>Myriangiales</taxon>
        <taxon>Elsinoaceae</taxon>
        <taxon>Elsinoe</taxon>
    </lineage>
</organism>
<dbReference type="STRING" id="40998.A0A2P7YWJ6"/>
<protein>
    <submittedName>
        <fullName evidence="1">Pyruvate kinase isoform A</fullName>
    </submittedName>
</protein>
<dbReference type="OrthoDB" id="4702214at2759"/>
<sequence>MSATTPPLLADRVDSIAGQQDIDKMLKIELPPTSTGLRKYHMYYTTSRFNARLHPVSKAHPAAYYFETNTSHTTPQFLLRRGDSKTSPMVNFARLKTSTRHILVGKGDFRNQPEGELVYEELRRDKNLMHRSDYQFGTAKGDADGRRADFGWRKNREMRGKTVYECLDEKGLVAATFASGGVFNWKKGAEIEVRKGLEQGLEEFLLMTALAIWAMEGRDLHSLFSGFK</sequence>
<keyword evidence="1" id="KW-0670">Pyruvate</keyword>
<keyword evidence="1" id="KW-0808">Transferase</keyword>
<reference evidence="1 2" key="1">
    <citation type="submission" date="2017-05" db="EMBL/GenBank/DDBJ databases">
        <title>Draft genome sequence of Elsinoe australis.</title>
        <authorList>
            <person name="Cheng Q."/>
        </authorList>
    </citation>
    <scope>NUCLEOTIDE SEQUENCE [LARGE SCALE GENOMIC DNA]</scope>
    <source>
        <strain evidence="1 2">NL1</strain>
    </source>
</reference>
<dbReference type="AlphaFoldDB" id="A0A2P7YWJ6"/>
<evidence type="ECO:0000313" key="1">
    <source>
        <dbReference type="EMBL" id="PSK40338.1"/>
    </source>
</evidence>
<dbReference type="GO" id="GO:0016301">
    <property type="term" value="F:kinase activity"/>
    <property type="evidence" value="ECO:0007669"/>
    <property type="project" value="UniProtKB-KW"/>
</dbReference>
<name>A0A2P7YWJ6_9PEZI</name>
<dbReference type="EMBL" id="NHZQ01000358">
    <property type="protein sequence ID" value="PSK40338.1"/>
    <property type="molecule type" value="Genomic_DNA"/>
</dbReference>
<keyword evidence="2" id="KW-1185">Reference proteome</keyword>
<gene>
    <name evidence="1" type="ORF">B9Z65_4</name>
</gene>
<evidence type="ECO:0000313" key="2">
    <source>
        <dbReference type="Proteomes" id="UP000243723"/>
    </source>
</evidence>
<dbReference type="Proteomes" id="UP000243723">
    <property type="component" value="Unassembled WGS sequence"/>
</dbReference>